<evidence type="ECO:0000256" key="10">
    <source>
        <dbReference type="ARBA" id="ARBA00022977"/>
    </source>
</evidence>
<name>A0A6N7W4K4_ACIFE</name>
<evidence type="ECO:0000256" key="4">
    <source>
        <dbReference type="ARBA" id="ARBA00022679"/>
    </source>
</evidence>
<organism evidence="12 13">
    <name type="scientific">Acidaminococcus fermentans</name>
    <dbReference type="NCBI Taxonomy" id="905"/>
    <lineage>
        <taxon>Bacteria</taxon>
        <taxon>Bacillati</taxon>
        <taxon>Bacillota</taxon>
        <taxon>Negativicutes</taxon>
        <taxon>Acidaminococcales</taxon>
        <taxon>Acidaminococcaceae</taxon>
        <taxon>Acidaminococcus</taxon>
    </lineage>
</organism>
<dbReference type="Proteomes" id="UP000441455">
    <property type="component" value="Unassembled WGS sequence"/>
</dbReference>
<evidence type="ECO:0000256" key="5">
    <source>
        <dbReference type="ARBA" id="ARBA00022723"/>
    </source>
</evidence>
<dbReference type="UniPathway" id="UPA00060">
    <property type="reaction ID" value="UER00139"/>
</dbReference>
<keyword evidence="6 11" id="KW-0547">Nucleotide-binding</keyword>
<dbReference type="SUPFAM" id="SSF53613">
    <property type="entry name" value="Ribokinase-like"/>
    <property type="match status" value="1"/>
</dbReference>
<reference evidence="12 13" key="1">
    <citation type="submission" date="2019-08" db="EMBL/GenBank/DDBJ databases">
        <title>In-depth cultivation of the pig gut microbiome towards novel bacterial diversity and tailored functional studies.</title>
        <authorList>
            <person name="Wylensek D."/>
            <person name="Hitch T.C.A."/>
            <person name="Clavel T."/>
        </authorList>
    </citation>
    <scope>NUCLEOTIDE SEQUENCE [LARGE SCALE GENOMIC DNA]</scope>
    <source>
        <strain evidence="12 13">WCA-389-WT-5B</strain>
    </source>
</reference>
<dbReference type="EC" id="2.7.1.50" evidence="11"/>
<evidence type="ECO:0000313" key="13">
    <source>
        <dbReference type="Proteomes" id="UP000441455"/>
    </source>
</evidence>
<dbReference type="RefSeq" id="WP_154488785.1">
    <property type="nucleotide sequence ID" value="NZ_VULN01000027.1"/>
</dbReference>
<keyword evidence="10 11" id="KW-0784">Thiamine biosynthesis</keyword>
<dbReference type="GO" id="GO:0009229">
    <property type="term" value="P:thiamine diphosphate biosynthetic process"/>
    <property type="evidence" value="ECO:0007669"/>
    <property type="project" value="UniProtKB-UniRule"/>
</dbReference>
<feature type="binding site" evidence="11">
    <location>
        <position position="52"/>
    </location>
    <ligand>
        <name>substrate</name>
    </ligand>
</feature>
<gene>
    <name evidence="11 12" type="primary">thiM</name>
    <name evidence="12" type="ORF">FX155_11230</name>
</gene>
<dbReference type="InterPro" id="IPR029056">
    <property type="entry name" value="Ribokinase-like"/>
</dbReference>
<comment type="similarity">
    <text evidence="11">Belongs to the Thz kinase family.</text>
</comment>
<keyword evidence="7 11" id="KW-0418">Kinase</keyword>
<feature type="binding site" evidence="11">
    <location>
        <position position="181"/>
    </location>
    <ligand>
        <name>ATP</name>
        <dbReference type="ChEBI" id="CHEBI:30616"/>
    </ligand>
</feature>
<evidence type="ECO:0000256" key="3">
    <source>
        <dbReference type="ARBA" id="ARBA00004868"/>
    </source>
</evidence>
<comment type="pathway">
    <text evidence="3 11">Cofactor biosynthesis; thiamine diphosphate biosynthesis; 4-methyl-5-(2-phosphoethyl)-thiazole from 5-(2-hydroxyethyl)-4-methylthiazole: step 1/1.</text>
</comment>
<dbReference type="InterPro" id="IPR000417">
    <property type="entry name" value="Hyethyz_kinase"/>
</dbReference>
<evidence type="ECO:0000256" key="2">
    <source>
        <dbReference type="ARBA" id="ARBA00001946"/>
    </source>
</evidence>
<dbReference type="HAMAP" id="MF_00228">
    <property type="entry name" value="Thz_kinase"/>
    <property type="match status" value="1"/>
</dbReference>
<keyword evidence="4 11" id="KW-0808">Transferase</keyword>
<evidence type="ECO:0000256" key="1">
    <source>
        <dbReference type="ARBA" id="ARBA00001771"/>
    </source>
</evidence>
<dbReference type="Gene3D" id="3.40.1190.20">
    <property type="match status" value="1"/>
</dbReference>
<dbReference type="GO" id="GO:0009228">
    <property type="term" value="P:thiamine biosynthetic process"/>
    <property type="evidence" value="ECO:0007669"/>
    <property type="project" value="UniProtKB-KW"/>
</dbReference>
<keyword evidence="9 11" id="KW-0460">Magnesium</keyword>
<comment type="caution">
    <text evidence="12">The sequence shown here is derived from an EMBL/GenBank/DDBJ whole genome shotgun (WGS) entry which is preliminary data.</text>
</comment>
<proteinExistence type="inferred from homology"/>
<dbReference type="OrthoDB" id="9778146at2"/>
<evidence type="ECO:0000256" key="8">
    <source>
        <dbReference type="ARBA" id="ARBA00022840"/>
    </source>
</evidence>
<comment type="function">
    <text evidence="11">Catalyzes the phosphorylation of the hydroxyl group of 4-methyl-5-beta-hydroxyethylthiazole (THZ).</text>
</comment>
<dbReference type="GO" id="GO:0004417">
    <property type="term" value="F:hydroxyethylthiazole kinase activity"/>
    <property type="evidence" value="ECO:0007669"/>
    <property type="project" value="UniProtKB-UniRule"/>
</dbReference>
<protein>
    <recommendedName>
        <fullName evidence="11">Hydroxyethylthiazole kinase</fullName>
        <ecNumber evidence="11">2.7.1.50</ecNumber>
    </recommendedName>
    <alternativeName>
        <fullName evidence="11">4-methyl-5-beta-hydroxyethylthiazole kinase</fullName>
        <shortName evidence="11">TH kinase</shortName>
        <shortName evidence="11">Thz kinase</shortName>
    </alternativeName>
</protein>
<evidence type="ECO:0000256" key="9">
    <source>
        <dbReference type="ARBA" id="ARBA00022842"/>
    </source>
</evidence>
<dbReference type="GO" id="GO:0000287">
    <property type="term" value="F:magnesium ion binding"/>
    <property type="evidence" value="ECO:0007669"/>
    <property type="project" value="UniProtKB-UniRule"/>
</dbReference>
<evidence type="ECO:0000256" key="11">
    <source>
        <dbReference type="HAMAP-Rule" id="MF_00228"/>
    </source>
</evidence>
<feature type="binding site" evidence="11">
    <location>
        <position position="208"/>
    </location>
    <ligand>
        <name>substrate</name>
    </ligand>
</feature>
<feature type="binding site" evidence="11">
    <location>
        <position position="128"/>
    </location>
    <ligand>
        <name>ATP</name>
        <dbReference type="ChEBI" id="CHEBI:30616"/>
    </ligand>
</feature>
<evidence type="ECO:0000313" key="12">
    <source>
        <dbReference type="EMBL" id="MSS83156.1"/>
    </source>
</evidence>
<evidence type="ECO:0000256" key="7">
    <source>
        <dbReference type="ARBA" id="ARBA00022777"/>
    </source>
</evidence>
<dbReference type="PIRSF" id="PIRSF000513">
    <property type="entry name" value="Thz_kinase"/>
    <property type="match status" value="1"/>
</dbReference>
<dbReference type="Pfam" id="PF02110">
    <property type="entry name" value="HK"/>
    <property type="match status" value="1"/>
</dbReference>
<accession>A0A6N7W4K4</accession>
<dbReference type="GO" id="GO:0005524">
    <property type="term" value="F:ATP binding"/>
    <property type="evidence" value="ECO:0007669"/>
    <property type="project" value="UniProtKB-UniRule"/>
</dbReference>
<keyword evidence="8 11" id="KW-0067">ATP-binding</keyword>
<comment type="cofactor">
    <cofactor evidence="2 11">
        <name>Mg(2+)</name>
        <dbReference type="ChEBI" id="CHEBI:18420"/>
    </cofactor>
</comment>
<keyword evidence="5 11" id="KW-0479">Metal-binding</keyword>
<dbReference type="AlphaFoldDB" id="A0A6N7W4K4"/>
<comment type="catalytic activity">
    <reaction evidence="1 11">
        <text>5-(2-hydroxyethyl)-4-methylthiazole + ATP = 4-methyl-5-(2-phosphooxyethyl)-thiazole + ADP + H(+)</text>
        <dbReference type="Rhea" id="RHEA:24212"/>
        <dbReference type="ChEBI" id="CHEBI:15378"/>
        <dbReference type="ChEBI" id="CHEBI:17957"/>
        <dbReference type="ChEBI" id="CHEBI:30616"/>
        <dbReference type="ChEBI" id="CHEBI:58296"/>
        <dbReference type="ChEBI" id="CHEBI:456216"/>
        <dbReference type="EC" id="2.7.1.50"/>
    </reaction>
</comment>
<evidence type="ECO:0000256" key="6">
    <source>
        <dbReference type="ARBA" id="ARBA00022741"/>
    </source>
</evidence>
<dbReference type="PRINTS" id="PR01099">
    <property type="entry name" value="HYETHTZKNASE"/>
</dbReference>
<sequence length="281" mass="29031">MTGEVISKLPGTFMDIMSRVRENEPLIHCMTHAITMNDSANAILAVGGSPTMASHPQEVEEIVEAADSLVVNLGNINEERLEAMKIAGEKAHEKGIPILLDAVGVACSTLRLVYAQQFIEHNRPGIIKGNSSEIRTLCGLSAHAHGVDAGAADAVTRENFAADARAFGQYARQHGAVLLVTGAVDLVTDGETAFGIANGTPLLGRLTGTGCMVGALAGTWHACGSSLAAAALGTAVLGIAGEEAAKDCPGLGTFHIRLLDALSNLTGEQVAEKVKMAETVG</sequence>
<dbReference type="NCBIfam" id="NF006830">
    <property type="entry name" value="PRK09355.1"/>
    <property type="match status" value="1"/>
</dbReference>
<dbReference type="CDD" id="cd01170">
    <property type="entry name" value="THZ_kinase"/>
    <property type="match status" value="1"/>
</dbReference>
<dbReference type="EMBL" id="VULN01000027">
    <property type="protein sequence ID" value="MSS83156.1"/>
    <property type="molecule type" value="Genomic_DNA"/>
</dbReference>